<sequence length="112" mass="11995">MFLDLAGPAGVFALALLAAALVYLCGRSGGKNVGEGAEKGAKLQPYACGEELPPEQVPVSIHMFDFAAFFLIFDVISIVLIFSFSASNVFLPIAYIALSGLALYAIMTYRRR</sequence>
<dbReference type="GO" id="GO:0016020">
    <property type="term" value="C:membrane"/>
    <property type="evidence" value="ECO:0007669"/>
    <property type="project" value="UniProtKB-SubCell"/>
</dbReference>
<keyword evidence="5 7" id="KW-1133">Transmembrane helix</keyword>
<keyword evidence="4 7" id="KW-0812">Transmembrane</keyword>
<feature type="transmembrane region" description="Helical" evidence="7">
    <location>
        <begin position="90"/>
        <end position="109"/>
    </location>
</feature>
<dbReference type="Gene3D" id="1.20.58.1610">
    <property type="entry name" value="NADH:ubiquinone/plastoquinone oxidoreductase, chain 3"/>
    <property type="match status" value="1"/>
</dbReference>
<organism evidence="8 9">
    <name type="scientific">Methanosuratincola subterraneus</name>
    <dbReference type="NCBI Taxonomy" id="2593994"/>
    <lineage>
        <taxon>Archaea</taxon>
        <taxon>Thermoproteota</taxon>
        <taxon>Methanosuratincolia</taxon>
        <taxon>Candidatus Methanomethylicales</taxon>
        <taxon>Candidatus Methanomethylicaceae</taxon>
        <taxon>Candidatus Methanosuratincola (ex Vanwonterghem et al. 2016)</taxon>
    </lineage>
</organism>
<evidence type="ECO:0000256" key="5">
    <source>
        <dbReference type="ARBA" id="ARBA00022989"/>
    </source>
</evidence>
<dbReference type="GO" id="GO:0008137">
    <property type="term" value="F:NADH dehydrogenase (ubiquinone) activity"/>
    <property type="evidence" value="ECO:0007669"/>
    <property type="project" value="InterPro"/>
</dbReference>
<comment type="similarity">
    <text evidence="2">Belongs to the complex I subunit 3 family.</text>
</comment>
<proteinExistence type="inferred from homology"/>
<accession>A0A3S3S175</accession>
<evidence type="ECO:0000256" key="6">
    <source>
        <dbReference type="ARBA" id="ARBA00023136"/>
    </source>
</evidence>
<name>A0A3S3S175_METS7</name>
<evidence type="ECO:0000256" key="3">
    <source>
        <dbReference type="ARBA" id="ARBA00022448"/>
    </source>
</evidence>
<dbReference type="EMBL" id="RXGA01000001">
    <property type="protein sequence ID" value="RWX74183.1"/>
    <property type="molecule type" value="Genomic_DNA"/>
</dbReference>
<protein>
    <submittedName>
        <fullName evidence="8">NADH-quinone oxidoreductase subunit A</fullName>
    </submittedName>
</protein>
<comment type="caution">
    <text evidence="8">The sequence shown here is derived from an EMBL/GenBank/DDBJ whole genome shotgun (WGS) entry which is preliminary data.</text>
</comment>
<comment type="subcellular location">
    <subcellularLocation>
        <location evidence="1">Membrane</location>
    </subcellularLocation>
</comment>
<evidence type="ECO:0000256" key="4">
    <source>
        <dbReference type="ARBA" id="ARBA00022692"/>
    </source>
</evidence>
<dbReference type="InterPro" id="IPR000440">
    <property type="entry name" value="NADH_UbQ/plastoQ_OxRdtase_su3"/>
</dbReference>
<reference evidence="8 9" key="1">
    <citation type="submission" date="2018-12" db="EMBL/GenBank/DDBJ databases">
        <title>The complete genome of the methanogenic archaea of the candidate phylum Verstraetearchaeota, obtained from the metagenome of underground thermal water.</title>
        <authorList>
            <person name="Kadnikov V.V."/>
            <person name="Mardanov A.V."/>
            <person name="Beletsky A.V."/>
            <person name="Karnachuk O.V."/>
            <person name="Ravin N.V."/>
        </authorList>
    </citation>
    <scope>NUCLEOTIDE SEQUENCE [LARGE SCALE GENOMIC DNA]</scope>
    <source>
        <strain evidence="8">Ch88</strain>
    </source>
</reference>
<dbReference type="Pfam" id="PF00507">
    <property type="entry name" value="Oxidored_q4"/>
    <property type="match status" value="1"/>
</dbReference>
<evidence type="ECO:0000256" key="2">
    <source>
        <dbReference type="ARBA" id="ARBA00008472"/>
    </source>
</evidence>
<keyword evidence="6 7" id="KW-0472">Membrane</keyword>
<evidence type="ECO:0000313" key="8">
    <source>
        <dbReference type="EMBL" id="RWX74183.1"/>
    </source>
</evidence>
<evidence type="ECO:0000313" key="9">
    <source>
        <dbReference type="Proteomes" id="UP000288215"/>
    </source>
</evidence>
<dbReference type="InterPro" id="IPR038430">
    <property type="entry name" value="NDAH_ubi_oxred_su3_sf"/>
</dbReference>
<dbReference type="AlphaFoldDB" id="A0A3S3S175"/>
<feature type="transmembrane region" description="Helical" evidence="7">
    <location>
        <begin position="6"/>
        <end position="25"/>
    </location>
</feature>
<feature type="transmembrane region" description="Helical" evidence="7">
    <location>
        <begin position="66"/>
        <end position="84"/>
    </location>
</feature>
<evidence type="ECO:0000256" key="7">
    <source>
        <dbReference type="SAM" id="Phobius"/>
    </source>
</evidence>
<keyword evidence="3" id="KW-0813">Transport</keyword>
<dbReference type="Proteomes" id="UP000288215">
    <property type="component" value="Unassembled WGS sequence"/>
</dbReference>
<gene>
    <name evidence="8" type="ORF">Metus_0208</name>
</gene>
<evidence type="ECO:0000256" key="1">
    <source>
        <dbReference type="ARBA" id="ARBA00004370"/>
    </source>
</evidence>